<name>A0ABX5SQS2_9MICO</name>
<evidence type="ECO:0000313" key="2">
    <source>
        <dbReference type="EMBL" id="QBR88493.1"/>
    </source>
</evidence>
<proteinExistence type="predicted"/>
<accession>A0ABX5SQS2</accession>
<protein>
    <recommendedName>
        <fullName evidence="4">Nuclear transport factor 2 family protein</fullName>
    </recommendedName>
</protein>
<dbReference type="PROSITE" id="PS51257">
    <property type="entry name" value="PROKAR_LIPOPROTEIN"/>
    <property type="match status" value="1"/>
</dbReference>
<keyword evidence="3" id="KW-1185">Reference proteome</keyword>
<feature type="chain" id="PRO_5046562338" description="Nuclear transport factor 2 family protein" evidence="1">
    <location>
        <begin position="19"/>
        <end position="171"/>
    </location>
</feature>
<organism evidence="2 3">
    <name type="scientific">Microbacterium wangchenii</name>
    <dbReference type="NCBI Taxonomy" id="2541726"/>
    <lineage>
        <taxon>Bacteria</taxon>
        <taxon>Bacillati</taxon>
        <taxon>Actinomycetota</taxon>
        <taxon>Actinomycetes</taxon>
        <taxon>Micrococcales</taxon>
        <taxon>Microbacteriaceae</taxon>
        <taxon>Microbacterium</taxon>
    </lineage>
</organism>
<sequence>MLARVARAFAVLAMAAAAATGCVGSPEPRETTPTPLTDEQAFAAAEETYRAYVDALNQVDLSDPTTFEPVYALTTGDANASARESFAQMHADGWTVSGESVVTLVEPAVRTPELASVAVCVDVSAVSLTDSAGQSVVSAERPDIQALTVEVSPAAESIVRFVPRDGEPTCG</sequence>
<evidence type="ECO:0000313" key="3">
    <source>
        <dbReference type="Proteomes" id="UP000295748"/>
    </source>
</evidence>
<keyword evidence="1" id="KW-0732">Signal</keyword>
<dbReference type="EMBL" id="CP038266">
    <property type="protein sequence ID" value="QBR88493.1"/>
    <property type="molecule type" value="Genomic_DNA"/>
</dbReference>
<reference evidence="2 3" key="1">
    <citation type="submission" date="2019-03" db="EMBL/GenBank/DDBJ databases">
        <authorList>
            <person name="Dong K."/>
        </authorList>
    </citation>
    <scope>NUCLEOTIDE SEQUENCE [LARGE SCALE GENOMIC DNA]</scope>
    <source>
        <strain evidence="3">dk512</strain>
    </source>
</reference>
<evidence type="ECO:0000256" key="1">
    <source>
        <dbReference type="SAM" id="SignalP"/>
    </source>
</evidence>
<dbReference type="Proteomes" id="UP000295748">
    <property type="component" value="Chromosome"/>
</dbReference>
<evidence type="ECO:0008006" key="4">
    <source>
        <dbReference type="Google" id="ProtNLM"/>
    </source>
</evidence>
<dbReference type="RefSeq" id="WP_135065481.1">
    <property type="nucleotide sequence ID" value="NZ_CP038266.1"/>
</dbReference>
<gene>
    <name evidence="2" type="ORF">E4K62_07210</name>
</gene>
<feature type="signal peptide" evidence="1">
    <location>
        <begin position="1"/>
        <end position="18"/>
    </location>
</feature>